<protein>
    <submittedName>
        <fullName evidence="11">GRIP domain-containing protein</fullName>
    </submittedName>
</protein>
<dbReference type="PANTHER" id="PTHR23157">
    <property type="entry name" value="GRIP AND COILED-COIL DOMAIN-CONTAINING PROTEIN 1"/>
    <property type="match status" value="1"/>
</dbReference>
<comment type="subcellular location">
    <subcellularLocation>
        <location evidence="2">Cytoplasm</location>
    </subcellularLocation>
    <subcellularLocation>
        <location evidence="1">Endomembrane system</location>
        <topology evidence="1">Peripheral membrane protein</topology>
    </subcellularLocation>
</comment>
<keyword evidence="3" id="KW-0963">Cytoplasm</keyword>
<evidence type="ECO:0000256" key="1">
    <source>
        <dbReference type="ARBA" id="ARBA00004184"/>
    </source>
</evidence>
<evidence type="ECO:0000256" key="5">
    <source>
        <dbReference type="ARBA" id="ARBA00023136"/>
    </source>
</evidence>
<keyword evidence="4 6" id="KW-0175">Coiled coil</keyword>
<accession>A0A0R3U030</accession>
<evidence type="ECO:0000259" key="8">
    <source>
        <dbReference type="PROSITE" id="PS50913"/>
    </source>
</evidence>
<feature type="coiled-coil region" evidence="6">
    <location>
        <begin position="51"/>
        <end position="186"/>
    </location>
</feature>
<feature type="compositionally biased region" description="Polar residues" evidence="7">
    <location>
        <begin position="335"/>
        <end position="350"/>
    </location>
</feature>
<dbReference type="InterPro" id="IPR000237">
    <property type="entry name" value="GRIP_dom"/>
</dbReference>
<evidence type="ECO:0000313" key="9">
    <source>
        <dbReference type="EMBL" id="VDO15980.1"/>
    </source>
</evidence>
<dbReference type="PANTHER" id="PTHR23157:SF25">
    <property type="entry name" value="GRIP AND COILED-COIL DOMAIN-CONTAINING PROTEIN 1"/>
    <property type="match status" value="1"/>
</dbReference>
<dbReference type="EMBL" id="UZAE01015458">
    <property type="protein sequence ID" value="VDO15980.1"/>
    <property type="molecule type" value="Genomic_DNA"/>
</dbReference>
<evidence type="ECO:0000313" key="11">
    <source>
        <dbReference type="WBParaSite" id="HNAJ_0001347901-mRNA-1"/>
    </source>
</evidence>
<proteinExistence type="predicted"/>
<dbReference type="PROSITE" id="PS50913">
    <property type="entry name" value="GRIP"/>
    <property type="match status" value="1"/>
</dbReference>
<keyword evidence="5" id="KW-0472">Membrane</keyword>
<gene>
    <name evidence="9" type="ORF">HNAJ_LOCUS13453</name>
</gene>
<evidence type="ECO:0000256" key="4">
    <source>
        <dbReference type="ARBA" id="ARBA00023054"/>
    </source>
</evidence>
<dbReference type="WBParaSite" id="HNAJ_0001347901-mRNA-1">
    <property type="protein sequence ID" value="HNAJ_0001347901-mRNA-1"/>
    <property type="gene ID" value="HNAJ_0001347901"/>
</dbReference>
<dbReference type="InterPro" id="IPR051952">
    <property type="entry name" value="Golgi-autophagy_related"/>
</dbReference>
<keyword evidence="10" id="KW-1185">Reference proteome</keyword>
<dbReference type="InterPro" id="IPR032023">
    <property type="entry name" value="GCC2_Rab_bind"/>
</dbReference>
<feature type="compositionally biased region" description="Basic and acidic residues" evidence="7">
    <location>
        <begin position="317"/>
        <end position="331"/>
    </location>
</feature>
<dbReference type="STRING" id="102285.A0A0R3U030"/>
<dbReference type="Pfam" id="PF16704">
    <property type="entry name" value="Rab_bind"/>
    <property type="match status" value="1"/>
</dbReference>
<evidence type="ECO:0000256" key="7">
    <source>
        <dbReference type="SAM" id="MobiDB-lite"/>
    </source>
</evidence>
<dbReference type="GO" id="GO:0005794">
    <property type="term" value="C:Golgi apparatus"/>
    <property type="evidence" value="ECO:0007669"/>
    <property type="project" value="TreeGrafter"/>
</dbReference>
<reference evidence="11" key="1">
    <citation type="submission" date="2017-02" db="UniProtKB">
        <authorList>
            <consortium name="WormBaseParasite"/>
        </authorList>
    </citation>
    <scope>IDENTIFICATION</scope>
</reference>
<organism evidence="11">
    <name type="scientific">Rodentolepis nana</name>
    <name type="common">Dwarf tapeworm</name>
    <name type="synonym">Hymenolepis nana</name>
    <dbReference type="NCBI Taxonomy" id="102285"/>
    <lineage>
        <taxon>Eukaryota</taxon>
        <taxon>Metazoa</taxon>
        <taxon>Spiralia</taxon>
        <taxon>Lophotrochozoa</taxon>
        <taxon>Platyhelminthes</taxon>
        <taxon>Cestoda</taxon>
        <taxon>Eucestoda</taxon>
        <taxon>Cyclophyllidea</taxon>
        <taxon>Hymenolepididae</taxon>
        <taxon>Rodentolepis</taxon>
    </lineage>
</organism>
<reference evidence="9 10" key="2">
    <citation type="submission" date="2018-11" db="EMBL/GenBank/DDBJ databases">
        <authorList>
            <consortium name="Pathogen Informatics"/>
        </authorList>
    </citation>
    <scope>NUCLEOTIDE SEQUENCE [LARGE SCALE GENOMIC DNA]</scope>
</reference>
<dbReference type="AlphaFoldDB" id="A0A0R3U030"/>
<dbReference type="OrthoDB" id="1926336at2759"/>
<name>A0A0R3U030_RODNA</name>
<dbReference type="Proteomes" id="UP000278807">
    <property type="component" value="Unassembled WGS sequence"/>
</dbReference>
<evidence type="ECO:0000256" key="3">
    <source>
        <dbReference type="ARBA" id="ARBA00022490"/>
    </source>
</evidence>
<feature type="region of interest" description="Disordered" evidence="7">
    <location>
        <begin position="186"/>
        <end position="205"/>
    </location>
</feature>
<feature type="domain" description="GRIP" evidence="8">
    <location>
        <begin position="349"/>
        <end position="417"/>
    </location>
</feature>
<evidence type="ECO:0000256" key="6">
    <source>
        <dbReference type="SAM" id="Coils"/>
    </source>
</evidence>
<sequence>MKILTKALHALRNGDSKVEGDLPPSSGGSIAADSAPLSWRYECSSLAQSEAARLKETIKMLEASLAQTTSRLNAFTVDLETANFALVEEKEKCSRLSQSLQTERNQWLEERETLITKWQNEATDRVAELEAALVQERGKQAQILSEQAEEFKMAYCAKIVDLQLQLESAEAKVEAQRMELLEQSKVTATSIQSPPSGSRTEAPSPNQHLCVRCGRSLSNASNPTIVGLNHPDSARTHRRTRTLEEALLGAFDDEEAESPAIREAKKEIADLKETISGLNSQLTNERQRLEYTKSLLVDSEATVERLSTQANILKSEIRRHERNADRERHLGADSLSPSSPINTQSDYSASEGVTRTEYLKNVLLSFLCGAASTGGINTSSSSAGGGTGSSLERLALVPVLATLLALDPNERVALQKVAQSGMLLHSDDVSSEVNLDAGGGGGSGWAFYPPPIPEPFVVSNHLLGTFLIGHFGRHYLSLAGAYPKKDQHKGSLLCLVN</sequence>
<feature type="region of interest" description="Disordered" evidence="7">
    <location>
        <begin position="317"/>
        <end position="350"/>
    </location>
</feature>
<evidence type="ECO:0000256" key="2">
    <source>
        <dbReference type="ARBA" id="ARBA00004496"/>
    </source>
</evidence>
<evidence type="ECO:0000313" key="10">
    <source>
        <dbReference type="Proteomes" id="UP000278807"/>
    </source>
</evidence>